<dbReference type="InterPro" id="IPR036427">
    <property type="entry name" value="Bromodomain-like_sf"/>
</dbReference>
<dbReference type="EMBL" id="JAPFFF010000005">
    <property type="protein sequence ID" value="KAK8889734.1"/>
    <property type="molecule type" value="Genomic_DNA"/>
</dbReference>
<reference evidence="4 5" key="1">
    <citation type="submission" date="2024-04" db="EMBL/GenBank/DDBJ databases">
        <title>Tritrichomonas musculus Genome.</title>
        <authorList>
            <person name="Alves-Ferreira E."/>
            <person name="Grigg M."/>
            <person name="Lorenzi H."/>
            <person name="Galac M."/>
        </authorList>
    </citation>
    <scope>NUCLEOTIDE SEQUENCE [LARGE SCALE GENOMIC DNA]</scope>
    <source>
        <strain evidence="4 5">EAF2021</strain>
    </source>
</reference>
<dbReference type="InterPro" id="IPR001487">
    <property type="entry name" value="Bromodomain"/>
</dbReference>
<dbReference type="Gene3D" id="1.20.920.10">
    <property type="entry name" value="Bromodomain-like"/>
    <property type="match status" value="1"/>
</dbReference>
<name>A0ABR2KF23_9EUKA</name>
<dbReference type="PRINTS" id="PR00503">
    <property type="entry name" value="BROMODOMAIN"/>
</dbReference>
<evidence type="ECO:0000259" key="3">
    <source>
        <dbReference type="PROSITE" id="PS50014"/>
    </source>
</evidence>
<evidence type="ECO:0000256" key="1">
    <source>
        <dbReference type="ARBA" id="ARBA00023117"/>
    </source>
</evidence>
<gene>
    <name evidence="4" type="ORF">M9Y10_034488</name>
</gene>
<evidence type="ECO:0000313" key="4">
    <source>
        <dbReference type="EMBL" id="KAK8889734.1"/>
    </source>
</evidence>
<dbReference type="SMART" id="SM00297">
    <property type="entry name" value="BROMO"/>
    <property type="match status" value="1"/>
</dbReference>
<keyword evidence="5" id="KW-1185">Reference proteome</keyword>
<keyword evidence="1 2" id="KW-0103">Bromodomain</keyword>
<sequence length="230" mass="27016">MDLKTRNEIIEIINELLKHPAARIFGQKIIPGNDFPPEYFEIIKTPMDLDTIKTKVENQQYQNLKECTDDFELVWNNAEKYYGKKSPVFALANEVHKLFRKFYRPIYIRTVHGFCDEAYKYRTKIENQIFNSPFHGNSSEAQNLSADKKNLIKQLSTEEEMQNLITACEMLTDKEDHKKLKEILTEYQPELILPGRKSIILTTQLYPNTFKATKVFLKDALKKQGLEYPE</sequence>
<organism evidence="4 5">
    <name type="scientific">Tritrichomonas musculus</name>
    <dbReference type="NCBI Taxonomy" id="1915356"/>
    <lineage>
        <taxon>Eukaryota</taxon>
        <taxon>Metamonada</taxon>
        <taxon>Parabasalia</taxon>
        <taxon>Tritrichomonadida</taxon>
        <taxon>Tritrichomonadidae</taxon>
        <taxon>Tritrichomonas</taxon>
    </lineage>
</organism>
<dbReference type="CDD" id="cd04369">
    <property type="entry name" value="Bromodomain"/>
    <property type="match status" value="1"/>
</dbReference>
<dbReference type="Proteomes" id="UP001470230">
    <property type="component" value="Unassembled WGS sequence"/>
</dbReference>
<dbReference type="PANTHER" id="PTHR45926">
    <property type="entry name" value="OSJNBA0053K19.4 PROTEIN"/>
    <property type="match status" value="1"/>
</dbReference>
<evidence type="ECO:0000256" key="2">
    <source>
        <dbReference type="PROSITE-ProRule" id="PRU00035"/>
    </source>
</evidence>
<feature type="domain" description="Bromo" evidence="3">
    <location>
        <begin position="17"/>
        <end position="89"/>
    </location>
</feature>
<dbReference type="Pfam" id="PF00439">
    <property type="entry name" value="Bromodomain"/>
    <property type="match status" value="1"/>
</dbReference>
<dbReference type="PROSITE" id="PS50014">
    <property type="entry name" value="BROMODOMAIN_2"/>
    <property type="match status" value="1"/>
</dbReference>
<dbReference type="SUPFAM" id="SSF47370">
    <property type="entry name" value="Bromodomain"/>
    <property type="match status" value="1"/>
</dbReference>
<proteinExistence type="predicted"/>
<accession>A0ABR2KF23</accession>
<protein>
    <recommendedName>
        <fullName evidence="3">Bromo domain-containing protein</fullName>
    </recommendedName>
</protein>
<evidence type="ECO:0000313" key="5">
    <source>
        <dbReference type="Proteomes" id="UP001470230"/>
    </source>
</evidence>
<comment type="caution">
    <text evidence="4">The sequence shown here is derived from an EMBL/GenBank/DDBJ whole genome shotgun (WGS) entry which is preliminary data.</text>
</comment>